<evidence type="ECO:0000313" key="1">
    <source>
        <dbReference type="EMBL" id="KAG8441849.1"/>
    </source>
</evidence>
<keyword evidence="2" id="KW-1185">Reference proteome</keyword>
<proteinExistence type="predicted"/>
<organism evidence="1 2">
    <name type="scientific">Hymenochirus boettgeri</name>
    <name type="common">Congo dwarf clawed frog</name>
    <dbReference type="NCBI Taxonomy" id="247094"/>
    <lineage>
        <taxon>Eukaryota</taxon>
        <taxon>Metazoa</taxon>
        <taxon>Chordata</taxon>
        <taxon>Craniata</taxon>
        <taxon>Vertebrata</taxon>
        <taxon>Euteleostomi</taxon>
        <taxon>Amphibia</taxon>
        <taxon>Batrachia</taxon>
        <taxon>Anura</taxon>
        <taxon>Pipoidea</taxon>
        <taxon>Pipidae</taxon>
        <taxon>Pipinae</taxon>
        <taxon>Hymenochirus</taxon>
    </lineage>
</organism>
<dbReference type="AlphaFoldDB" id="A0A8T2J9J0"/>
<dbReference type="Proteomes" id="UP000812440">
    <property type="component" value="Chromosome 6"/>
</dbReference>
<reference evidence="1" key="1">
    <citation type="thesis" date="2020" institute="ProQuest LLC" country="789 East Eisenhower Parkway, Ann Arbor, MI, USA">
        <title>Comparative Genomics and Chromosome Evolution.</title>
        <authorList>
            <person name="Mudd A.B."/>
        </authorList>
    </citation>
    <scope>NUCLEOTIDE SEQUENCE</scope>
    <source>
        <strain evidence="1">Female2</strain>
        <tissue evidence="1">Blood</tissue>
    </source>
</reference>
<dbReference type="PANTHER" id="PTHR46984:SF1">
    <property type="entry name" value="LEUCINE-RICH REPEAT-CONTAINING PROTEIN 71"/>
    <property type="match status" value="1"/>
</dbReference>
<protein>
    <submittedName>
        <fullName evidence="1">Uncharacterized protein</fullName>
    </submittedName>
</protein>
<name>A0A8T2J9J0_9PIPI</name>
<dbReference type="InterPro" id="IPR053040">
    <property type="entry name" value="LRR-containing_protein_71"/>
</dbReference>
<dbReference type="PANTHER" id="PTHR46984">
    <property type="entry name" value="LEUCINE-RICH REPEAT-CONTAINING PROTEIN 71"/>
    <property type="match status" value="1"/>
</dbReference>
<gene>
    <name evidence="1" type="ORF">GDO86_010868</name>
</gene>
<sequence length="138" mass="15655">MSKKKDTASKENITVGIHDEESKRSEYHCTGNLELDFNELCTRAAMVIIPKVIMRQKLPSTPPLDINPPDESDKTQIGESTQMKGQFSYFMPKIHVDTAVKDGNSVIDLSIHGWKIDRKMMGIFSRCFPALTNLQEIR</sequence>
<accession>A0A8T2J9J0</accession>
<dbReference type="EMBL" id="JAACNH010000005">
    <property type="protein sequence ID" value="KAG8441849.1"/>
    <property type="molecule type" value="Genomic_DNA"/>
</dbReference>
<comment type="caution">
    <text evidence="1">The sequence shown here is derived from an EMBL/GenBank/DDBJ whole genome shotgun (WGS) entry which is preliminary data.</text>
</comment>
<evidence type="ECO:0000313" key="2">
    <source>
        <dbReference type="Proteomes" id="UP000812440"/>
    </source>
</evidence>
<dbReference type="OrthoDB" id="120976at2759"/>